<feature type="coiled-coil region" evidence="3">
    <location>
        <begin position="821"/>
        <end position="848"/>
    </location>
</feature>
<feature type="coiled-coil region" evidence="3">
    <location>
        <begin position="705"/>
        <end position="792"/>
    </location>
</feature>
<name>A0A4T0FK02_9BASI</name>
<accession>A0A4T0FK02</accession>
<dbReference type="OrthoDB" id="10255000at2759"/>
<evidence type="ECO:0000256" key="2">
    <source>
        <dbReference type="ARBA" id="ARBA00022490"/>
    </source>
</evidence>
<dbReference type="GO" id="GO:0005737">
    <property type="term" value="C:cytoplasm"/>
    <property type="evidence" value="ECO:0007669"/>
    <property type="project" value="UniProtKB-SubCell"/>
</dbReference>
<feature type="compositionally biased region" description="Acidic residues" evidence="4">
    <location>
        <begin position="84"/>
        <end position="96"/>
    </location>
</feature>
<dbReference type="GO" id="GO:0005815">
    <property type="term" value="C:microtubule organizing center"/>
    <property type="evidence" value="ECO:0007669"/>
    <property type="project" value="InterPro"/>
</dbReference>
<feature type="compositionally biased region" description="Low complexity" evidence="4">
    <location>
        <begin position="107"/>
        <end position="129"/>
    </location>
</feature>
<feature type="coiled-coil region" evidence="3">
    <location>
        <begin position="1010"/>
        <end position="1108"/>
    </location>
</feature>
<feature type="region of interest" description="Disordered" evidence="4">
    <location>
        <begin position="228"/>
        <end position="257"/>
    </location>
</feature>
<evidence type="ECO:0000256" key="4">
    <source>
        <dbReference type="SAM" id="MobiDB-lite"/>
    </source>
</evidence>
<sequence length="1111" mass="130461">MAHALASALDASNSHIHDTQKSLADMSLGAVEPSFKSADEREIQMKNNGGDDHDFLIERENQLQQQEHEHERSDEFRFPHVQDDLVDGEGDGDGGDELSGYQTAVPLADSSNSLLDRSSASFKPKSKSGSSRRESGGGKPMTLKEQEETIDQAKRENWSLKLKIVLLENRLSEVAPEQVNDALKENIQLKIDSQNMRMDLKRNRTLALKLEKAIEALKDENKKQKTIIDSNQRTKSTTNTDKKLEESLKNAQENEQEVRTLLEMSNERERELKEHIHSLESQLDRHIGDGGESQHGWSNEEDARAEISRLRDEVLAERDAKEDIIASRVELENQLMETTDHIERLRLELDGNEDNDNSMDLDSGVSIRRNRHRRKQVDDLEKEKNSLETQVQAQLQLIDSRDYEIRELYAHVESLENHIKNNSNQSNSVKLSGNSDARAQHEIDRLDIECNDLRDRLSEAHVEIDRREAELEAYLRDQEDRFNNYIDEYDRERKYEKEDLRDSRIRLKEYEDKIASYEESQENIQQEIEQYLEKMQGDLNERNDELLAANDEIRRISEQNIQLENELDVVCARFETLESDLLEMQQRLDQEQEIQEQVTASLKDKIELSHEQKRELERAIERQMMDMRQTREISDDLALRLAEREEESRKELEQLRQLEFDFESLATSMKEEKDGRERDRIFYGREKRDMEMEHNRAIEHKTTMCQDYQTQLHQLRSQLSAREEDYQKLQTRMKKVLSEHQELGDNHTNDRATMELEIERLERDAERYIADIEELRSELERKDKMLEERERGLHGSNVENRELSYQLKAESQTNAYNIEKLHTSQQQYQDALEEVTRLRDRLKDVDSRLMREEKGVNMSESQYKQQVTERNTLLLTIYQYMEKLVGPSDRRQSDARPYNNFNAFHENIISKMRMVSSLQLKFDSRAKEIENRWIDKFEALRKQVDGRWKQLDGLENSVKSAADLHKQWRLKANDKTKELDEVKHSYNEVMIQLANAKSRLNLSNGDSTEVRALTARATTAERRLNITQNQLSQVEEKLIEARNKMVDSDNKWSTRAKEFETKMKAAEDKVKRERNGAKERVTDLERNIEDLNKQIEGASKRNSTIQSLARK</sequence>
<evidence type="ECO:0000313" key="6">
    <source>
        <dbReference type="EMBL" id="TIA88857.1"/>
    </source>
</evidence>
<feature type="compositionally biased region" description="Basic and acidic residues" evidence="4">
    <location>
        <begin position="37"/>
        <end position="83"/>
    </location>
</feature>
<organism evidence="6 7">
    <name type="scientific">Wallemia hederae</name>
    <dbReference type="NCBI Taxonomy" id="1540922"/>
    <lineage>
        <taxon>Eukaryota</taxon>
        <taxon>Fungi</taxon>
        <taxon>Dikarya</taxon>
        <taxon>Basidiomycota</taxon>
        <taxon>Wallemiomycotina</taxon>
        <taxon>Wallemiomycetes</taxon>
        <taxon>Wallemiales</taxon>
        <taxon>Wallemiaceae</taxon>
        <taxon>Wallemia</taxon>
    </lineage>
</organism>
<keyword evidence="7" id="KW-1185">Reference proteome</keyword>
<keyword evidence="3" id="KW-0175">Coiled coil</keyword>
<protein>
    <recommendedName>
        <fullName evidence="5">Centrosomin N-terminal motif 1 domain-containing protein</fullName>
    </recommendedName>
</protein>
<comment type="subcellular location">
    <subcellularLocation>
        <location evidence="1">Cytoplasm</location>
    </subcellularLocation>
</comment>
<dbReference type="AlphaFoldDB" id="A0A4T0FK02"/>
<feature type="domain" description="Centrosomin N-terminal motif 1" evidence="5">
    <location>
        <begin position="142"/>
        <end position="215"/>
    </location>
</feature>
<dbReference type="InterPro" id="IPR012943">
    <property type="entry name" value="Cnn_1N"/>
</dbReference>
<proteinExistence type="predicted"/>
<feature type="compositionally biased region" description="Polar residues" evidence="4">
    <location>
        <begin position="228"/>
        <end position="239"/>
    </location>
</feature>
<comment type="caution">
    <text evidence="6">The sequence shown here is derived from an EMBL/GenBank/DDBJ whole genome shotgun (WGS) entry which is preliminary data.</text>
</comment>
<reference evidence="6 7" key="1">
    <citation type="submission" date="2019-03" db="EMBL/GenBank/DDBJ databases">
        <title>Sequencing 23 genomes of Wallemia ichthyophaga.</title>
        <authorList>
            <person name="Gostincar C."/>
        </authorList>
    </citation>
    <scope>NUCLEOTIDE SEQUENCE [LARGE SCALE GENOMIC DNA]</scope>
    <source>
        <strain evidence="6 7">EXF-5753</strain>
    </source>
</reference>
<dbReference type="EMBL" id="SPNW01000033">
    <property type="protein sequence ID" value="TIA88857.1"/>
    <property type="molecule type" value="Genomic_DNA"/>
</dbReference>
<evidence type="ECO:0000256" key="1">
    <source>
        <dbReference type="ARBA" id="ARBA00004496"/>
    </source>
</evidence>
<keyword evidence="2" id="KW-0963">Cytoplasm</keyword>
<gene>
    <name evidence="6" type="ORF">E3P99_02371</name>
</gene>
<evidence type="ECO:0000256" key="3">
    <source>
        <dbReference type="SAM" id="Coils"/>
    </source>
</evidence>
<dbReference type="Pfam" id="PF07989">
    <property type="entry name" value="Cnn_1N"/>
    <property type="match status" value="1"/>
</dbReference>
<feature type="compositionally biased region" description="Basic and acidic residues" evidence="4">
    <location>
        <begin position="131"/>
        <end position="149"/>
    </location>
</feature>
<feature type="region of interest" description="Disordered" evidence="4">
    <location>
        <begin position="33"/>
        <end position="149"/>
    </location>
</feature>
<evidence type="ECO:0000313" key="7">
    <source>
        <dbReference type="Proteomes" id="UP000310189"/>
    </source>
</evidence>
<dbReference type="Proteomes" id="UP000310189">
    <property type="component" value="Unassembled WGS sequence"/>
</dbReference>
<evidence type="ECO:0000259" key="5">
    <source>
        <dbReference type="Pfam" id="PF07989"/>
    </source>
</evidence>